<reference evidence="1 2" key="1">
    <citation type="submission" date="2019-07" db="EMBL/GenBank/DDBJ databases">
        <title>New species of Amycolatopsis and Streptomyces.</title>
        <authorList>
            <person name="Duangmal K."/>
            <person name="Teo W.F.A."/>
            <person name="Lipun K."/>
        </authorList>
    </citation>
    <scope>NUCLEOTIDE SEQUENCE [LARGE SCALE GENOMIC DNA]</scope>
    <source>
        <strain evidence="1 2">NBRC 109810</strain>
    </source>
</reference>
<dbReference type="AlphaFoldDB" id="A0A5N8V5P1"/>
<gene>
    <name evidence="1" type="ORF">FNH09_04475</name>
</gene>
<dbReference type="EMBL" id="VJZD01000010">
    <property type="protein sequence ID" value="MPY30591.1"/>
    <property type="molecule type" value="Genomic_DNA"/>
</dbReference>
<evidence type="ECO:0000313" key="2">
    <source>
        <dbReference type="Proteomes" id="UP000325849"/>
    </source>
</evidence>
<proteinExistence type="predicted"/>
<dbReference type="OrthoDB" id="4305454at2"/>
<sequence>MIRLECAAETQRAKLAGLSGDEYEAQWRVWRTAAEEFQAAATAYANRDDVTMSRYEVEQAAKKAVRHAQEDPAVE</sequence>
<accession>A0A5N8V5P1</accession>
<name>A0A5N8V5P1_9ACTN</name>
<comment type="caution">
    <text evidence="1">The sequence shown here is derived from an EMBL/GenBank/DDBJ whole genome shotgun (WGS) entry which is preliminary data.</text>
</comment>
<evidence type="ECO:0000313" key="1">
    <source>
        <dbReference type="EMBL" id="MPY30591.1"/>
    </source>
</evidence>
<organism evidence="1 2">
    <name type="scientific">Streptomyces adustus</name>
    <dbReference type="NCBI Taxonomy" id="1609272"/>
    <lineage>
        <taxon>Bacteria</taxon>
        <taxon>Bacillati</taxon>
        <taxon>Actinomycetota</taxon>
        <taxon>Actinomycetes</taxon>
        <taxon>Kitasatosporales</taxon>
        <taxon>Streptomycetaceae</taxon>
        <taxon>Streptomyces</taxon>
    </lineage>
</organism>
<protein>
    <submittedName>
        <fullName evidence="1">Uncharacterized protein</fullName>
    </submittedName>
</protein>
<keyword evidence="2" id="KW-1185">Reference proteome</keyword>
<dbReference type="Proteomes" id="UP000325849">
    <property type="component" value="Unassembled WGS sequence"/>
</dbReference>